<proteinExistence type="predicted"/>
<sequence length="224" mass="25779">MPPSGWENLDGLPIGAYRVRVQEEGTAGTAGQRYLAFYLEREGARSERPILRGLYAEPRPRPIPGWLDGFFRNPIPFRGNPVELGEPDLQEFFRAIGALIPPGGWLALAYETFGEPLAIHQETEQELRLGVPPILTPLGMCLFYARCAFPIRDWSIAEGWREGPRKLQGFKPREEAHYRRRLEELREEVQAFLRRTQGSARSKFLRARHRAEQLLAMWPSLEDR</sequence>
<evidence type="ECO:0000313" key="2">
    <source>
        <dbReference type="Proteomes" id="UP000236642"/>
    </source>
</evidence>
<reference evidence="2" key="1">
    <citation type="submission" date="2017-09" db="EMBL/GenBank/DDBJ databases">
        <title>Metaegenomics of thermophilic ammonia-oxidizing enrichment culture.</title>
        <authorList>
            <person name="Kato S."/>
            <person name="Suzuki K."/>
        </authorList>
    </citation>
    <scope>NUCLEOTIDE SEQUENCE [LARGE SCALE GENOMIC DNA]</scope>
</reference>
<dbReference type="SUPFAM" id="SSF55729">
    <property type="entry name" value="Acyl-CoA N-acyltransferases (Nat)"/>
    <property type="match status" value="1"/>
</dbReference>
<dbReference type="AlphaFoldDB" id="A0A2H5Y4F3"/>
<gene>
    <name evidence="1" type="ORF">HRbin22_00557</name>
</gene>
<dbReference type="EMBL" id="BEHY01000007">
    <property type="protein sequence ID" value="GBD08323.1"/>
    <property type="molecule type" value="Genomic_DNA"/>
</dbReference>
<name>A0A2H5Y4F3_9CHLR</name>
<dbReference type="Gene3D" id="3.40.630.30">
    <property type="match status" value="1"/>
</dbReference>
<dbReference type="Pfam" id="PF06557">
    <property type="entry name" value="DUF1122"/>
    <property type="match status" value="1"/>
</dbReference>
<accession>A0A2H5Y4F3</accession>
<protein>
    <recommendedName>
        <fullName evidence="3">DUF1122 domain-containing protein</fullName>
    </recommendedName>
</protein>
<dbReference type="InterPro" id="IPR008304">
    <property type="entry name" value="UCP017998"/>
</dbReference>
<comment type="caution">
    <text evidence="1">The sequence shown here is derived from an EMBL/GenBank/DDBJ whole genome shotgun (WGS) entry which is preliminary data.</text>
</comment>
<dbReference type="Proteomes" id="UP000236642">
    <property type="component" value="Unassembled WGS sequence"/>
</dbReference>
<organism evidence="1 2">
    <name type="scientific">Candidatus Thermoflexus japonica</name>
    <dbReference type="NCBI Taxonomy" id="2035417"/>
    <lineage>
        <taxon>Bacteria</taxon>
        <taxon>Bacillati</taxon>
        <taxon>Chloroflexota</taxon>
        <taxon>Thermoflexia</taxon>
        <taxon>Thermoflexales</taxon>
        <taxon>Thermoflexaceae</taxon>
        <taxon>Thermoflexus</taxon>
    </lineage>
</organism>
<dbReference type="InterPro" id="IPR016181">
    <property type="entry name" value="Acyl_CoA_acyltransferase"/>
</dbReference>
<evidence type="ECO:0000313" key="1">
    <source>
        <dbReference type="EMBL" id="GBD08323.1"/>
    </source>
</evidence>
<evidence type="ECO:0008006" key="3">
    <source>
        <dbReference type="Google" id="ProtNLM"/>
    </source>
</evidence>